<evidence type="ECO:0000313" key="2">
    <source>
        <dbReference type="EMBL" id="CAA7271324.1"/>
    </source>
</evidence>
<dbReference type="Proteomes" id="UP000467700">
    <property type="component" value="Unassembled WGS sequence"/>
</dbReference>
<accession>A0A8S0XTS3</accession>
<keyword evidence="3" id="KW-1185">Reference proteome</keyword>
<reference evidence="2 3" key="1">
    <citation type="submission" date="2020-01" db="EMBL/GenBank/DDBJ databases">
        <authorList>
            <person name="Gupta K D."/>
        </authorList>
    </citation>
    <scope>NUCLEOTIDE SEQUENCE [LARGE SCALE GENOMIC DNA]</scope>
</reference>
<dbReference type="OrthoDB" id="3236720at2759"/>
<dbReference type="EMBL" id="CACVBS010000105">
    <property type="protein sequence ID" value="CAA7271324.1"/>
    <property type="molecule type" value="Genomic_DNA"/>
</dbReference>
<protein>
    <submittedName>
        <fullName evidence="2">Uncharacterized protein</fullName>
    </submittedName>
</protein>
<feature type="chain" id="PRO_5035906865" evidence="1">
    <location>
        <begin position="21"/>
        <end position="203"/>
    </location>
</feature>
<name>A0A8S0XTS3_CYCAE</name>
<proteinExistence type="predicted"/>
<dbReference type="AlphaFoldDB" id="A0A8S0XTS3"/>
<keyword evidence="1" id="KW-0732">Signal</keyword>
<comment type="caution">
    <text evidence="2">The sequence shown here is derived from an EMBL/GenBank/DDBJ whole genome shotgun (WGS) entry which is preliminary data.</text>
</comment>
<gene>
    <name evidence="2" type="ORF">AAE3_LOCUS13567</name>
</gene>
<feature type="signal peptide" evidence="1">
    <location>
        <begin position="1"/>
        <end position="20"/>
    </location>
</feature>
<sequence length="203" mass="21990">MFGKVFKLAAVAAMVVSSSALPHNLSSFATRTEKSKSPMSFDNWNGISSLAGFDDFYGSDNYSGKVSSVTVIEQDSQLVCHTQQIEIIQQRLLILQEMAKKIITETICEAETQTIVFQQFHESMGHFSGDIRHKSSKSAGYDKSIASQYGSIMNSDGSLNTTDLGFSGKDNGNNYVVPAGSNWNNQTSPASVNAAYNATKSAM</sequence>
<organism evidence="2 3">
    <name type="scientific">Cyclocybe aegerita</name>
    <name type="common">Black poplar mushroom</name>
    <name type="synonym">Agrocybe aegerita</name>
    <dbReference type="NCBI Taxonomy" id="1973307"/>
    <lineage>
        <taxon>Eukaryota</taxon>
        <taxon>Fungi</taxon>
        <taxon>Dikarya</taxon>
        <taxon>Basidiomycota</taxon>
        <taxon>Agaricomycotina</taxon>
        <taxon>Agaricomycetes</taxon>
        <taxon>Agaricomycetidae</taxon>
        <taxon>Agaricales</taxon>
        <taxon>Agaricineae</taxon>
        <taxon>Bolbitiaceae</taxon>
        <taxon>Cyclocybe</taxon>
    </lineage>
</organism>
<evidence type="ECO:0000256" key="1">
    <source>
        <dbReference type="SAM" id="SignalP"/>
    </source>
</evidence>
<evidence type="ECO:0000313" key="3">
    <source>
        <dbReference type="Proteomes" id="UP000467700"/>
    </source>
</evidence>